<name>A0A645JG34_9ZZZZ</name>
<dbReference type="EMBL" id="VSSQ01140758">
    <property type="protein sequence ID" value="MPN62571.1"/>
    <property type="molecule type" value="Genomic_DNA"/>
</dbReference>
<accession>A0A645JG34</accession>
<organism evidence="1">
    <name type="scientific">bioreactor metagenome</name>
    <dbReference type="NCBI Taxonomy" id="1076179"/>
    <lineage>
        <taxon>unclassified sequences</taxon>
        <taxon>metagenomes</taxon>
        <taxon>ecological metagenomes</taxon>
    </lineage>
</organism>
<protein>
    <submittedName>
        <fullName evidence="1">Uncharacterized protein</fullName>
    </submittedName>
</protein>
<reference evidence="1" key="1">
    <citation type="submission" date="2019-08" db="EMBL/GenBank/DDBJ databases">
        <authorList>
            <person name="Kucharzyk K."/>
            <person name="Murdoch R.W."/>
            <person name="Higgins S."/>
            <person name="Loffler F."/>
        </authorList>
    </citation>
    <scope>NUCLEOTIDE SEQUENCE</scope>
</reference>
<sequence length="104" mass="12080">MSAEYNDVLHHRKFIGNGLSELFPVGRSENNLIIFTLRLQKRDDPVDRFNLHHHPRFPSKGIIIYPFVLIECIITKVMKAKINQSLILGPLQNAVVKGPFYHFR</sequence>
<gene>
    <name evidence="1" type="ORF">SDC9_210320</name>
</gene>
<comment type="caution">
    <text evidence="1">The sequence shown here is derived from an EMBL/GenBank/DDBJ whole genome shotgun (WGS) entry which is preliminary data.</text>
</comment>
<proteinExistence type="predicted"/>
<dbReference type="AlphaFoldDB" id="A0A645JG34"/>
<evidence type="ECO:0000313" key="1">
    <source>
        <dbReference type="EMBL" id="MPN62571.1"/>
    </source>
</evidence>